<dbReference type="EMBL" id="NKHU02000072">
    <property type="protein sequence ID" value="RHZ58078.1"/>
    <property type="molecule type" value="Genomic_DNA"/>
</dbReference>
<gene>
    <name evidence="31" type="ORF">CDV56_104998</name>
</gene>
<evidence type="ECO:0000256" key="3">
    <source>
        <dbReference type="ARBA" id="ARBA00004514"/>
    </source>
</evidence>
<dbReference type="SMART" id="SM00184">
    <property type="entry name" value="RING"/>
    <property type="match status" value="3"/>
</dbReference>
<dbReference type="InterPro" id="IPR023395">
    <property type="entry name" value="MCP_dom_sf"/>
</dbReference>
<keyword evidence="9" id="KW-0808">Transferase</keyword>
<dbReference type="GeneID" id="38126972"/>
<dbReference type="InterPro" id="IPR005835">
    <property type="entry name" value="NTP_transferase_dom"/>
</dbReference>
<keyword evidence="19 26" id="KW-0472">Membrane</keyword>
<evidence type="ECO:0000256" key="22">
    <source>
        <dbReference type="ARBA" id="ARBA00044144"/>
    </source>
</evidence>
<evidence type="ECO:0000259" key="29">
    <source>
        <dbReference type="PROSITE" id="PS51363"/>
    </source>
</evidence>
<dbReference type="Pfam" id="PF00483">
    <property type="entry name" value="NTP_transferase"/>
    <property type="match status" value="1"/>
</dbReference>
<evidence type="ECO:0000313" key="31">
    <source>
        <dbReference type="EMBL" id="RHZ58078.1"/>
    </source>
</evidence>
<comment type="similarity">
    <text evidence="4">Belongs to the eIF-2B gamma/epsilon subunits family.</text>
</comment>
<keyword evidence="16" id="KW-0862">Zinc</keyword>
<evidence type="ECO:0000256" key="17">
    <source>
        <dbReference type="ARBA" id="ARBA00022917"/>
    </source>
</evidence>
<dbReference type="CDD" id="cd11558">
    <property type="entry name" value="W2_eIF2B_epsilon"/>
    <property type="match status" value="1"/>
</dbReference>
<sequence length="1643" mass="183493">MGPKKGGGGQAKQRGNATEEVEETLQAVVLADTFETRFEPFTLEKPRCLLPLANTPLIEYTFEFLANAGVEEVFLYGGAHSDQLERYINASKWRSSSSPFKQLTFLKSTSTSVGDVMRDLDGKHLITGDFIVVSGDVISNLPIEGALATHRARRQADKNAIMTMILREAGRNHRTKSSSVSPLFVLDPTKDRCLHYEEIDHHSDEPSRLTIDTELISSHAEIDIRQDLIDCNIDICTPDVLSLWSDSFDYQSPRKHFLFGVLKDYELNGKTIHTHIIKDHYAARVRNLRAYDAVSKDIISRWTYPLCPDTNLLPGHTYDLRKGNLYAEQGVTLARSCVVGQRTVIGKGTSIGDKTTVKNTVLGRNCKIGKNVTLDGAYIWDGVVIGDGTTIRQAIVADKVVVGNNCSVEPGALLSYEVKIADGVTVSEGRRITKASREEDGGLLANDPDVVGEGGEGHEFFHEEDEDEDDTVSNASSGLVYNMARLSLSTESISTLSSEISHFGGSRSESFGTSYSEEEDSDHFVHDAAASVYDSLKDGVTSDVVQLELVSLRMTANASDHQVRRAVVTAFVKRIQQLIEGGKGAGEAVRDIFRTYREVVERCMFDRGSDEKTDQVDFLLLLQQDLVHRPRGETILLFTAKELYDLEVFEEEAYEQWWADERSSASEEMRQVRSQAQQFVDWLANAEEEESSEEDETATCVVPEKKKASRYNVEAYFFSSQHIPACHGEQIFTTPPLTRKRKAAEAAITNQETSITATEVSVADSRTATGNTSPSKRTTRRKDKLEDLDSETDLISVTSESVPVQHKQRATDLVTPASTSMESDDDFMTDASSADDFLDTQGSDDESLGEGVLQQSSVSYFADAMFLRLLEFGDEFDGGFSQDKDLLGNTKKPYEVDFRVLSPEDINREQSQQVNEVSQILGLPPESSAILLRFGRWNREKLIESYMDHPEETLEEAGLGTNFDGTPKTEVVPGFTCDICCEDGDDLETYAMRCGHRFCVGCYRHYLAQKIREEGEAARIECPGDGCHMIVDSKTLSLLVTDDLKERYQTLLMRTYVDDKENLKWCPAPNCEYAVDCPVKQRDLNRIVPTVQCACKHFFCFGCTLNDHLPSPCTLVKMWLQKCEDDSETANWISANTKECPKCHSTIEKNGGCNHMTCRKCKHEFCWMCMGLWSEHGTSWYNCNRYEEKSGSEARSAQAKSRASLERYLHYYNRYANHEQSAKLDKDLYLKTEKKMTSLQSQSGLSWIEVQFLDTASQALQQCRQTLKWTYAFAYYLARNNLTEIFEDNQKDLELAVESLSEMFEKPVPELANLKVDILDKTAYCNKRRVILLSDTAQKLKQGVWSFNVECYEALPSNYGLGRNMLAGAFAGIMEHAVMYPVDLLKTRMQVLHPTTGGLYTGLTNAVSTIYRIEGWRTLWKGVSSVIVGAGPAHAVYFGTYEIVKEMAGGNVDEGHHPLAAAASGAAATIASDALMNPFDVIKQRMQVHGSVHKSLLQCARSVYRTEGLHAFYVSYPTTLCMTVPFTATQFVAYESISKVMNPSQDYDPFTHCIAGGLAGAFAAGLTTPLDVVKTLLQTRGLAQNEEIRSAKGLFNAAAIIKRQFGWKGFLRGARPRIISTMPSTAICWTSYEMAKAYFKRQE</sequence>
<evidence type="ECO:0000256" key="25">
    <source>
        <dbReference type="PROSITE-ProRule" id="PRU00175"/>
    </source>
</evidence>
<evidence type="ECO:0000256" key="20">
    <source>
        <dbReference type="ARBA" id="ARBA00030179"/>
    </source>
</evidence>
<accession>A0A397H802</accession>
<evidence type="ECO:0000256" key="26">
    <source>
        <dbReference type="PROSITE-ProRule" id="PRU00282"/>
    </source>
</evidence>
<dbReference type="PANTHER" id="PTHR45887:SF1">
    <property type="entry name" value="TRANSLATION INITIATION FACTOR EIF-2B SUBUNIT EPSILON"/>
    <property type="match status" value="1"/>
</dbReference>
<dbReference type="GO" id="GO:0031369">
    <property type="term" value="F:translation initiation factor binding"/>
    <property type="evidence" value="ECO:0007669"/>
    <property type="project" value="InterPro"/>
</dbReference>
<evidence type="ECO:0000256" key="23">
    <source>
        <dbReference type="ARBA" id="ARBA00044345"/>
    </source>
</evidence>
<dbReference type="CDD" id="cd05787">
    <property type="entry name" value="LbH_eIF2B_epsilon"/>
    <property type="match status" value="1"/>
</dbReference>
<dbReference type="InterPro" id="IPR001841">
    <property type="entry name" value="Znf_RING"/>
</dbReference>
<dbReference type="GO" id="GO:0008270">
    <property type="term" value="F:zinc ion binding"/>
    <property type="evidence" value="ECO:0007669"/>
    <property type="project" value="UniProtKB-KW"/>
</dbReference>
<dbReference type="InterPro" id="IPR035543">
    <property type="entry name" value="eIF-2B_epsilon_N"/>
</dbReference>
<dbReference type="InterPro" id="IPR017907">
    <property type="entry name" value="Znf_RING_CS"/>
</dbReference>
<dbReference type="Proteomes" id="UP000215305">
    <property type="component" value="Unassembled WGS sequence"/>
</dbReference>
<evidence type="ECO:0000256" key="10">
    <source>
        <dbReference type="ARBA" id="ARBA00022692"/>
    </source>
</evidence>
<dbReference type="SMART" id="SM00647">
    <property type="entry name" value="IBR"/>
    <property type="match status" value="2"/>
</dbReference>
<keyword evidence="11" id="KW-0479">Metal-binding</keyword>
<dbReference type="PROSITE" id="PS50920">
    <property type="entry name" value="SOLCAR"/>
    <property type="match status" value="3"/>
</dbReference>
<dbReference type="Pfam" id="PF02020">
    <property type="entry name" value="W2"/>
    <property type="match status" value="1"/>
</dbReference>
<dbReference type="SUPFAM" id="SSF51161">
    <property type="entry name" value="Trimeric LpxA-like enzymes"/>
    <property type="match status" value="1"/>
</dbReference>
<dbReference type="InterPro" id="IPR011004">
    <property type="entry name" value="Trimer_LpxA-like_sf"/>
</dbReference>
<dbReference type="CDD" id="cd16625">
    <property type="entry name" value="RING-HC_RBR_HEL2-like"/>
    <property type="match status" value="1"/>
</dbReference>
<dbReference type="CDD" id="cd04197">
    <property type="entry name" value="eIF-2B_epsilon_N"/>
    <property type="match status" value="1"/>
</dbReference>
<dbReference type="FunFam" id="2.160.10.10:FF:000053">
    <property type="entry name" value="Probable translation initiation factor eIF-2B subunit epsilon"/>
    <property type="match status" value="1"/>
</dbReference>
<dbReference type="SUPFAM" id="SSF57850">
    <property type="entry name" value="RING/U-box"/>
    <property type="match status" value="3"/>
</dbReference>
<name>A0A397H802_ASPTH</name>
<dbReference type="GO" id="GO:0005829">
    <property type="term" value="C:cytosol"/>
    <property type="evidence" value="ECO:0007669"/>
    <property type="project" value="UniProtKB-SubCell"/>
</dbReference>
<feature type="compositionally biased region" description="Polar residues" evidence="27">
    <location>
        <begin position="793"/>
        <end position="802"/>
    </location>
</feature>
<feature type="region of interest" description="Disordered" evidence="27">
    <location>
        <begin position="758"/>
        <end position="833"/>
    </location>
</feature>
<dbReference type="CDD" id="cd20356">
    <property type="entry name" value="Rcat_RBR_HHARI-like"/>
    <property type="match status" value="1"/>
</dbReference>
<evidence type="ECO:0000256" key="21">
    <source>
        <dbReference type="ARBA" id="ARBA00031190"/>
    </source>
</evidence>
<evidence type="ECO:0000256" key="6">
    <source>
        <dbReference type="ARBA" id="ARBA00018601"/>
    </source>
</evidence>
<dbReference type="InterPro" id="IPR044123">
    <property type="entry name" value="W2_eIF2B_epsilon"/>
</dbReference>
<feature type="repeat" description="Solcar" evidence="26">
    <location>
        <begin position="1547"/>
        <end position="1638"/>
    </location>
</feature>
<evidence type="ECO:0000259" key="30">
    <source>
        <dbReference type="PROSITE" id="PS51873"/>
    </source>
</evidence>
<dbReference type="Gene3D" id="2.160.10.10">
    <property type="entry name" value="Hexapeptide repeat proteins"/>
    <property type="match status" value="1"/>
</dbReference>
<dbReference type="SMART" id="SM00515">
    <property type="entry name" value="eIF5C"/>
    <property type="match status" value="1"/>
</dbReference>
<evidence type="ECO:0000256" key="18">
    <source>
        <dbReference type="ARBA" id="ARBA00022989"/>
    </source>
</evidence>
<evidence type="ECO:0000256" key="24">
    <source>
        <dbReference type="ARBA" id="ARBA00046432"/>
    </source>
</evidence>
<dbReference type="FunFam" id="3.90.550.10:FF:000066">
    <property type="entry name" value="Translation initiation factor eIF-2B subunit epsilon"/>
    <property type="match status" value="1"/>
</dbReference>
<dbReference type="Gene3D" id="3.30.40.10">
    <property type="entry name" value="Zinc/RING finger domain, C3HC4 (zinc finger)"/>
    <property type="match status" value="1"/>
</dbReference>
<evidence type="ECO:0000256" key="13">
    <source>
        <dbReference type="ARBA" id="ARBA00022771"/>
    </source>
</evidence>
<feature type="compositionally biased region" description="Polar residues" evidence="27">
    <location>
        <begin position="758"/>
        <end position="776"/>
    </location>
</feature>
<evidence type="ECO:0000256" key="15">
    <source>
        <dbReference type="ARBA" id="ARBA00022792"/>
    </source>
</evidence>
<dbReference type="SUPFAM" id="SSF103506">
    <property type="entry name" value="Mitochondrial carrier"/>
    <property type="match status" value="1"/>
</dbReference>
<dbReference type="Pfam" id="PF01485">
    <property type="entry name" value="IBR"/>
    <property type="match status" value="1"/>
</dbReference>
<dbReference type="Pfam" id="PF25084">
    <property type="entry name" value="LbH_EIF2B"/>
    <property type="match status" value="1"/>
</dbReference>
<evidence type="ECO:0000256" key="27">
    <source>
        <dbReference type="SAM" id="MobiDB-lite"/>
    </source>
</evidence>
<dbReference type="VEuPathDB" id="FungiDB:CDV56_104998"/>
<evidence type="ECO:0000256" key="4">
    <source>
        <dbReference type="ARBA" id="ARBA00007878"/>
    </source>
</evidence>
<evidence type="ECO:0000256" key="11">
    <source>
        <dbReference type="ARBA" id="ARBA00022723"/>
    </source>
</evidence>
<dbReference type="EC" id="2.3.2.31" evidence="5"/>
<feature type="repeat" description="Solcar" evidence="26">
    <location>
        <begin position="1359"/>
        <end position="1447"/>
    </location>
</feature>
<evidence type="ECO:0000256" key="5">
    <source>
        <dbReference type="ARBA" id="ARBA00012251"/>
    </source>
</evidence>
<keyword evidence="32" id="KW-1185">Reference proteome</keyword>
<dbReference type="Gene3D" id="3.90.550.10">
    <property type="entry name" value="Spore Coat Polysaccharide Biosynthesis Protein SpsA, Chain A"/>
    <property type="match status" value="1"/>
</dbReference>
<dbReference type="InterPro" id="IPR016024">
    <property type="entry name" value="ARM-type_fold"/>
</dbReference>
<dbReference type="FunFam" id="1.20.120.1750:FF:000007">
    <property type="entry name" value="RBR-type E3 ubiquitin transferase"/>
    <property type="match status" value="1"/>
</dbReference>
<dbReference type="Gene3D" id="1.50.40.10">
    <property type="entry name" value="Mitochondrial carrier domain"/>
    <property type="match status" value="2"/>
</dbReference>
<protein>
    <recommendedName>
        <fullName evidence="6">Mannose-1-phosphate guanyltransferase</fullName>
        <ecNumber evidence="5">2.3.2.31</ecNumber>
    </recommendedName>
    <alternativeName>
        <fullName evidence="21">GDP-mannose pyrophosphorylase</fullName>
    </alternativeName>
    <alternativeName>
        <fullName evidence="20">GTP-mannose-1-phosphate guanylyltransferase</fullName>
    </alternativeName>
    <alternativeName>
        <fullName evidence="22">Translation initiation factor eIF2B subunit epsilon</fullName>
    </alternativeName>
    <alternativeName>
        <fullName evidence="23">eIF2B GDP-GTP exchange factor subunit epsilon</fullName>
    </alternativeName>
</protein>
<evidence type="ECO:0000313" key="32">
    <source>
        <dbReference type="Proteomes" id="UP000215305"/>
    </source>
</evidence>
<dbReference type="InterPro" id="IPR003307">
    <property type="entry name" value="W2_domain"/>
</dbReference>
<dbReference type="GO" id="GO:0016020">
    <property type="term" value="C:membrane"/>
    <property type="evidence" value="ECO:0007669"/>
    <property type="project" value="UniProtKB-SubCell"/>
</dbReference>
<dbReference type="PANTHER" id="PTHR45887">
    <property type="entry name" value="TRANSLATION INITIATION FACTOR EIF-2B SUBUNIT EPSILON"/>
    <property type="match status" value="1"/>
</dbReference>
<feature type="domain" description="RING-type" evidence="28">
    <location>
        <begin position="977"/>
        <end position="1025"/>
    </location>
</feature>
<organism evidence="31 32">
    <name type="scientific">Aspergillus thermomutatus</name>
    <name type="common">Neosartorya pseudofischeri</name>
    <dbReference type="NCBI Taxonomy" id="41047"/>
    <lineage>
        <taxon>Eukaryota</taxon>
        <taxon>Fungi</taxon>
        <taxon>Dikarya</taxon>
        <taxon>Ascomycota</taxon>
        <taxon>Pezizomycotina</taxon>
        <taxon>Eurotiomycetes</taxon>
        <taxon>Eurotiomycetidae</taxon>
        <taxon>Eurotiales</taxon>
        <taxon>Aspergillaceae</taxon>
        <taxon>Aspergillus</taxon>
        <taxon>Aspergillus subgen. Fumigati</taxon>
    </lineage>
</organism>
<evidence type="ECO:0000256" key="2">
    <source>
        <dbReference type="ARBA" id="ARBA00004141"/>
    </source>
</evidence>
<keyword evidence="15" id="KW-0496">Mitochondrion</keyword>
<evidence type="ECO:0000256" key="16">
    <source>
        <dbReference type="ARBA" id="ARBA00022833"/>
    </source>
</evidence>
<evidence type="ECO:0000256" key="12">
    <source>
        <dbReference type="ARBA" id="ARBA00022737"/>
    </source>
</evidence>
<dbReference type="InterPro" id="IPR056764">
    <property type="entry name" value="LbH_EIF2B3/5"/>
</dbReference>
<dbReference type="GO" id="GO:0003743">
    <property type="term" value="F:translation initiation factor activity"/>
    <property type="evidence" value="ECO:0007669"/>
    <property type="project" value="UniProtKB-KW"/>
</dbReference>
<dbReference type="Gene3D" id="1.25.40.180">
    <property type="match status" value="1"/>
</dbReference>
<dbReference type="SUPFAM" id="SSF53448">
    <property type="entry name" value="Nucleotide-diphospho-sugar transferases"/>
    <property type="match status" value="1"/>
</dbReference>
<comment type="catalytic activity">
    <reaction evidence="1">
        <text>[E2 ubiquitin-conjugating enzyme]-S-ubiquitinyl-L-cysteine + [acceptor protein]-L-lysine = [E2 ubiquitin-conjugating enzyme]-L-cysteine + [acceptor protein]-N(6)-ubiquitinyl-L-lysine.</text>
        <dbReference type="EC" id="2.3.2.31"/>
    </reaction>
</comment>
<comment type="caution">
    <text evidence="31">The sequence shown here is derived from an EMBL/GenBank/DDBJ whole genome shotgun (WGS) entry which is preliminary data.</text>
</comment>
<dbReference type="InterPro" id="IPR013083">
    <property type="entry name" value="Znf_RING/FYVE/PHD"/>
</dbReference>
<dbReference type="FunFam" id="3.30.40.10:FF:000019">
    <property type="entry name" value="RBR-type E3 ubiquitin transferase"/>
    <property type="match status" value="1"/>
</dbReference>
<comment type="subunit">
    <text evidence="24">Component of the translation initiation factor 2B (eIF2B) complex which is a heterodecamer of two sets of five different subunits: alpha, beta, gamma, delta and epsilon. Subunits alpha, beta and delta comprise a regulatory subcomplex and subunits epsilon and gamma comprise a catalytic subcomplex. Within the complex, the hexameric regulatory complex resides at the center, with the two heterodimeric catalytic subcomplexes bound on opposite sides.</text>
</comment>
<evidence type="ECO:0000256" key="14">
    <source>
        <dbReference type="ARBA" id="ARBA00022786"/>
    </source>
</evidence>
<keyword evidence="15" id="KW-0999">Mitochondrion inner membrane</keyword>
<keyword evidence="14" id="KW-0833">Ubl conjugation pathway</keyword>
<dbReference type="PROSITE" id="PS51873">
    <property type="entry name" value="TRIAD"/>
    <property type="match status" value="1"/>
</dbReference>
<evidence type="ECO:0000259" key="28">
    <source>
        <dbReference type="PROSITE" id="PS50089"/>
    </source>
</evidence>
<dbReference type="InterPro" id="IPR044066">
    <property type="entry name" value="TRIAD_supradom"/>
</dbReference>
<keyword evidence="12" id="KW-0677">Repeat</keyword>
<dbReference type="CDD" id="cd20346">
    <property type="entry name" value="BRcat_RBR_ANKIB1"/>
    <property type="match status" value="1"/>
</dbReference>
<dbReference type="Pfam" id="PF22191">
    <property type="entry name" value="IBR_1"/>
    <property type="match status" value="1"/>
</dbReference>
<dbReference type="InterPro" id="IPR045840">
    <property type="entry name" value="Ariadne"/>
</dbReference>
<keyword evidence="17" id="KW-0648">Protein biosynthesis</keyword>
<feature type="repeat" description="Solcar" evidence="26">
    <location>
        <begin position="1456"/>
        <end position="1540"/>
    </location>
</feature>
<dbReference type="GO" id="GO:0005085">
    <property type="term" value="F:guanyl-nucleotide exchange factor activity"/>
    <property type="evidence" value="ECO:0007669"/>
    <property type="project" value="InterPro"/>
</dbReference>
<dbReference type="InterPro" id="IPR018108">
    <property type="entry name" value="MCP_transmembrane"/>
</dbReference>
<evidence type="ECO:0000256" key="19">
    <source>
        <dbReference type="ARBA" id="ARBA00023136"/>
    </source>
</evidence>
<keyword evidence="18" id="KW-1133">Transmembrane helix</keyword>
<feature type="domain" description="RING-type" evidence="30">
    <location>
        <begin position="973"/>
        <end position="1187"/>
    </location>
</feature>
<dbReference type="SUPFAM" id="SSF48371">
    <property type="entry name" value="ARM repeat"/>
    <property type="match status" value="1"/>
</dbReference>
<dbReference type="Pfam" id="PF00153">
    <property type="entry name" value="Mito_carr"/>
    <property type="match status" value="3"/>
</dbReference>
<dbReference type="InterPro" id="IPR051956">
    <property type="entry name" value="eIF2B_epsilon"/>
</dbReference>
<dbReference type="FunFam" id="1.50.40.10:FF:000029">
    <property type="entry name" value="Solute carrier family 25 member 28"/>
    <property type="match status" value="1"/>
</dbReference>
<reference evidence="31" key="1">
    <citation type="submission" date="2018-08" db="EMBL/GenBank/DDBJ databases">
        <title>Draft genome sequence of azole-resistant Aspergillus thermomutatus (Neosartorya pseudofischeri) strain HMR AF 39, isolated from a human nasal aspirate.</title>
        <authorList>
            <person name="Parent-Michaud M."/>
            <person name="Dufresne P.J."/>
            <person name="Fournier E."/>
            <person name="Martineau C."/>
            <person name="Moreira S."/>
            <person name="Perkins V."/>
            <person name="De Repentigny L."/>
            <person name="Dufresne S.F."/>
        </authorList>
    </citation>
    <scope>NUCLEOTIDE SEQUENCE [LARGE SCALE GENOMIC DNA]</scope>
    <source>
        <strain evidence="31">HMR AF 39</strain>
    </source>
</reference>
<dbReference type="InterPro" id="IPR002867">
    <property type="entry name" value="IBR_dom"/>
</dbReference>
<dbReference type="Pfam" id="PF21235">
    <property type="entry name" value="UBA_ARI1"/>
    <property type="match status" value="1"/>
</dbReference>
<comment type="subcellular location">
    <subcellularLocation>
        <location evidence="3">Cytoplasm</location>
        <location evidence="3">Cytosol</location>
    </subcellularLocation>
    <subcellularLocation>
        <location evidence="2">Membrane</location>
        <topology evidence="2">Multi-pass membrane protein</topology>
    </subcellularLocation>
</comment>
<dbReference type="Gene3D" id="1.20.120.1750">
    <property type="match status" value="1"/>
</dbReference>
<dbReference type="GO" id="GO:0005851">
    <property type="term" value="C:eukaryotic translation initiation factor 2B complex"/>
    <property type="evidence" value="ECO:0007669"/>
    <property type="project" value="TreeGrafter"/>
</dbReference>
<dbReference type="InterPro" id="IPR048962">
    <property type="entry name" value="ARIH1-like_UBL"/>
</dbReference>
<evidence type="ECO:0000256" key="8">
    <source>
        <dbReference type="ARBA" id="ARBA00022540"/>
    </source>
</evidence>
<keyword evidence="10 26" id="KW-0812">Transmembrane</keyword>
<evidence type="ECO:0000256" key="1">
    <source>
        <dbReference type="ARBA" id="ARBA00001798"/>
    </source>
</evidence>
<dbReference type="STRING" id="41047.A0A397H802"/>
<dbReference type="PROSITE" id="PS50089">
    <property type="entry name" value="ZF_RING_2"/>
    <property type="match status" value="1"/>
</dbReference>
<dbReference type="PROSITE" id="PS00518">
    <property type="entry name" value="ZF_RING_1"/>
    <property type="match status" value="2"/>
</dbReference>
<dbReference type="RefSeq" id="XP_026615291.1">
    <property type="nucleotide sequence ID" value="XM_026758617.1"/>
</dbReference>
<dbReference type="Pfam" id="PF19422">
    <property type="entry name" value="Ariadne"/>
    <property type="match status" value="1"/>
</dbReference>
<dbReference type="OrthoDB" id="10009520at2759"/>
<dbReference type="InterPro" id="IPR029044">
    <property type="entry name" value="Nucleotide-diphossugar_trans"/>
</dbReference>
<keyword evidence="8" id="KW-0396">Initiation factor</keyword>
<proteinExistence type="inferred from homology"/>
<dbReference type="GO" id="GO:0061630">
    <property type="term" value="F:ubiquitin protein ligase activity"/>
    <property type="evidence" value="ECO:0007669"/>
    <property type="project" value="UniProtKB-EC"/>
</dbReference>
<evidence type="ECO:0000256" key="9">
    <source>
        <dbReference type="ARBA" id="ARBA00022679"/>
    </source>
</evidence>
<keyword evidence="13 25" id="KW-0863">Zinc-finger</keyword>
<dbReference type="PROSITE" id="PS51363">
    <property type="entry name" value="W2"/>
    <property type="match status" value="1"/>
</dbReference>
<keyword evidence="7" id="KW-0963">Cytoplasm</keyword>
<feature type="domain" description="W2" evidence="29">
    <location>
        <begin position="518"/>
        <end position="693"/>
    </location>
</feature>
<dbReference type="FunFam" id="1.25.40.180:FF:000022">
    <property type="entry name" value="Translation initiation factor eIF-2B epsilon subunit"/>
    <property type="match status" value="1"/>
</dbReference>
<evidence type="ECO:0000256" key="7">
    <source>
        <dbReference type="ARBA" id="ARBA00022490"/>
    </source>
</evidence>